<evidence type="ECO:0000313" key="3">
    <source>
        <dbReference type="Proteomes" id="UP000324800"/>
    </source>
</evidence>
<comment type="caution">
    <text evidence="2">The sequence shown here is derived from an EMBL/GenBank/DDBJ whole genome shotgun (WGS) entry which is preliminary data.</text>
</comment>
<dbReference type="InterPro" id="IPR043502">
    <property type="entry name" value="DNA/RNA_pol_sf"/>
</dbReference>
<evidence type="ECO:0000256" key="1">
    <source>
        <dbReference type="SAM" id="Coils"/>
    </source>
</evidence>
<name>A0A5J4X9S0_9EUKA</name>
<keyword evidence="1" id="KW-0175">Coiled coil</keyword>
<dbReference type="EMBL" id="SNRW01000055">
    <property type="protein sequence ID" value="KAA6403830.1"/>
    <property type="molecule type" value="Genomic_DNA"/>
</dbReference>
<accession>A0A5J4X9S0</accession>
<organism evidence="2 3">
    <name type="scientific">Streblomastix strix</name>
    <dbReference type="NCBI Taxonomy" id="222440"/>
    <lineage>
        <taxon>Eukaryota</taxon>
        <taxon>Metamonada</taxon>
        <taxon>Preaxostyla</taxon>
        <taxon>Oxymonadida</taxon>
        <taxon>Streblomastigidae</taxon>
        <taxon>Streblomastix</taxon>
    </lineage>
</organism>
<dbReference type="AlphaFoldDB" id="A0A5J4X9S0"/>
<proteinExistence type="predicted"/>
<dbReference type="Proteomes" id="UP000324800">
    <property type="component" value="Unassembled WGS sequence"/>
</dbReference>
<protein>
    <submittedName>
        <fullName evidence="2">Uncharacterized protein</fullName>
    </submittedName>
</protein>
<dbReference type="SUPFAM" id="SSF56672">
    <property type="entry name" value="DNA/RNA polymerases"/>
    <property type="match status" value="1"/>
</dbReference>
<sequence>MTKKDRKLTTLLDTNGQYMVFNNYYLWLLIDLGFIITDHKAIAVFEKNRAYKPFVRTMMNLRIQVLIAGSSKEKSYKLIINASYGNDSLNTVKFDKIKSLVKADTFISQHHPNHIGTRCVSANTFAAQINLKTATCFTSLQSGVFTLHNAKYWYLNYVYNFIYKCLDRKRFHFVLADTDSIYIAIAGDKDKDCFQQFESIVTDKQFYDQHVYQYLPDPNKDIYDYKKKHGSGVQNEGYELTSLGPKCYSMIVHKWNNEKQQYEFKPKITSKGICKSQQISHNDQINPTLIKDKIVSDEQQTIDDGFQNQRQDKQIIIGEHVLITDTFVIEKEKEKRKEKNKENQQIENQKENKELLQIENPILTKDKQTIEQMNKKVNELEIKVRLLSIEKEQEKVKTLTETDQLKRRVDTKQAELDRQKTYINESQELVKQFQQQVVITQSEVTRLSTKVQHLTAELSKLRALTNLPKQQSKAEPQHQQIQQQIPIPSDTLQSDYLISLQQISFVQPDVIRGVQIQQSVIVPKPSPKEQSKPDLKLQQIQQSVPPSLNPNMLVGIIPDKKHAYQEGSKIIHTDKKGSSTVAFSTVISSGIARFQGYFKDHLNSNFMIGIADSSAVFGSNQYPWSGENEKKTVCYLSNGEISHISSRIPGNSRFELNKSISLYTSNSQFIITQFENVETSSAKGGIKGQRIVEWGKV</sequence>
<feature type="coiled-coil region" evidence="1">
    <location>
        <begin position="329"/>
        <end position="397"/>
    </location>
</feature>
<reference evidence="2 3" key="1">
    <citation type="submission" date="2019-03" db="EMBL/GenBank/DDBJ databases">
        <title>Single cell metagenomics reveals metabolic interactions within the superorganism composed of flagellate Streblomastix strix and complex community of Bacteroidetes bacteria on its surface.</title>
        <authorList>
            <person name="Treitli S.C."/>
            <person name="Kolisko M."/>
            <person name="Husnik F."/>
            <person name="Keeling P."/>
            <person name="Hampl V."/>
        </authorList>
    </citation>
    <scope>NUCLEOTIDE SEQUENCE [LARGE SCALE GENOMIC DNA]</scope>
    <source>
        <strain evidence="2">ST1C</strain>
    </source>
</reference>
<gene>
    <name evidence="2" type="ORF">EZS28_000648</name>
</gene>
<evidence type="ECO:0000313" key="2">
    <source>
        <dbReference type="EMBL" id="KAA6403830.1"/>
    </source>
</evidence>